<dbReference type="HOGENOM" id="CLU_2984904_0_0_1"/>
<evidence type="ECO:0000313" key="2">
    <source>
        <dbReference type="EnsemblMetazoa" id="CapteP113226"/>
    </source>
</evidence>
<dbReference type="Proteomes" id="UP000014760">
    <property type="component" value="Unassembled WGS sequence"/>
</dbReference>
<dbReference type="EnsemblMetazoa" id="CapteT113226">
    <property type="protein sequence ID" value="CapteP113226"/>
    <property type="gene ID" value="CapteG113226"/>
</dbReference>
<dbReference type="EMBL" id="AMQN01009180">
    <property type="status" value="NOT_ANNOTATED_CDS"/>
    <property type="molecule type" value="Genomic_DNA"/>
</dbReference>
<reference evidence="2" key="3">
    <citation type="submission" date="2015-06" db="UniProtKB">
        <authorList>
            <consortium name="EnsemblMetazoa"/>
        </authorList>
    </citation>
    <scope>IDENTIFICATION</scope>
</reference>
<feature type="non-terminal residue" evidence="1">
    <location>
        <position position="1"/>
    </location>
</feature>
<organism evidence="1">
    <name type="scientific">Capitella teleta</name>
    <name type="common">Polychaete worm</name>
    <dbReference type="NCBI Taxonomy" id="283909"/>
    <lineage>
        <taxon>Eukaryota</taxon>
        <taxon>Metazoa</taxon>
        <taxon>Spiralia</taxon>
        <taxon>Lophotrochozoa</taxon>
        <taxon>Annelida</taxon>
        <taxon>Polychaeta</taxon>
        <taxon>Sedentaria</taxon>
        <taxon>Scolecida</taxon>
        <taxon>Capitellidae</taxon>
        <taxon>Capitella</taxon>
    </lineage>
</organism>
<evidence type="ECO:0000313" key="1">
    <source>
        <dbReference type="EMBL" id="ELU01660.1"/>
    </source>
</evidence>
<reference evidence="3" key="1">
    <citation type="submission" date="2012-12" db="EMBL/GenBank/DDBJ databases">
        <authorList>
            <person name="Hellsten U."/>
            <person name="Grimwood J."/>
            <person name="Chapman J.A."/>
            <person name="Shapiro H."/>
            <person name="Aerts A."/>
            <person name="Otillar R.P."/>
            <person name="Terry A.Y."/>
            <person name="Boore J.L."/>
            <person name="Simakov O."/>
            <person name="Marletaz F."/>
            <person name="Cho S.-J."/>
            <person name="Edsinger-Gonzales E."/>
            <person name="Havlak P."/>
            <person name="Kuo D.-H."/>
            <person name="Larsson T."/>
            <person name="Lv J."/>
            <person name="Arendt D."/>
            <person name="Savage R."/>
            <person name="Osoegawa K."/>
            <person name="de Jong P."/>
            <person name="Lindberg D.R."/>
            <person name="Seaver E.C."/>
            <person name="Weisblat D.A."/>
            <person name="Putnam N.H."/>
            <person name="Grigoriev I.V."/>
            <person name="Rokhsar D.S."/>
        </authorList>
    </citation>
    <scope>NUCLEOTIDE SEQUENCE</scope>
    <source>
        <strain evidence="3">I ESC-2004</strain>
    </source>
</reference>
<sequence length="58" mass="6364">SCTHTVQSNSRMSHACRLFSIITGCLMHAYCSCNNQVTHACILFSIITVCLMHADCSV</sequence>
<evidence type="ECO:0000313" key="3">
    <source>
        <dbReference type="Proteomes" id="UP000014760"/>
    </source>
</evidence>
<dbReference type="AlphaFoldDB" id="R7U5L1"/>
<accession>R7U5L1</accession>
<keyword evidence="3" id="KW-1185">Reference proteome</keyword>
<name>R7U5L1_CAPTE</name>
<gene>
    <name evidence="1" type="ORF">CAPTEDRAFT_113226</name>
</gene>
<protein>
    <submittedName>
        <fullName evidence="1 2">Uncharacterized protein</fullName>
    </submittedName>
</protein>
<dbReference type="EMBL" id="KB304845">
    <property type="protein sequence ID" value="ELU01660.1"/>
    <property type="molecule type" value="Genomic_DNA"/>
</dbReference>
<reference evidence="1 3" key="2">
    <citation type="journal article" date="2013" name="Nature">
        <title>Insights into bilaterian evolution from three spiralian genomes.</title>
        <authorList>
            <person name="Simakov O."/>
            <person name="Marletaz F."/>
            <person name="Cho S.J."/>
            <person name="Edsinger-Gonzales E."/>
            <person name="Havlak P."/>
            <person name="Hellsten U."/>
            <person name="Kuo D.H."/>
            <person name="Larsson T."/>
            <person name="Lv J."/>
            <person name="Arendt D."/>
            <person name="Savage R."/>
            <person name="Osoegawa K."/>
            <person name="de Jong P."/>
            <person name="Grimwood J."/>
            <person name="Chapman J.A."/>
            <person name="Shapiro H."/>
            <person name="Aerts A."/>
            <person name="Otillar R.P."/>
            <person name="Terry A.Y."/>
            <person name="Boore J.L."/>
            <person name="Grigoriev I.V."/>
            <person name="Lindberg D.R."/>
            <person name="Seaver E.C."/>
            <person name="Weisblat D.A."/>
            <person name="Putnam N.H."/>
            <person name="Rokhsar D.S."/>
        </authorList>
    </citation>
    <scope>NUCLEOTIDE SEQUENCE</scope>
    <source>
        <strain evidence="1 3">I ESC-2004</strain>
    </source>
</reference>
<proteinExistence type="predicted"/>